<dbReference type="EMBL" id="JAENGY010002570">
    <property type="protein sequence ID" value="KAG6943805.1"/>
    <property type="molecule type" value="Genomic_DNA"/>
</dbReference>
<dbReference type="Proteomes" id="UP000709295">
    <property type="component" value="Unassembled WGS sequence"/>
</dbReference>
<accession>A0A8J5ICH3</accession>
<protein>
    <submittedName>
        <fullName evidence="2">Uncharacterized protein</fullName>
    </submittedName>
</protein>
<evidence type="ECO:0000313" key="3">
    <source>
        <dbReference type="Proteomes" id="UP000709295"/>
    </source>
</evidence>
<evidence type="ECO:0000256" key="1">
    <source>
        <dbReference type="SAM" id="MobiDB-lite"/>
    </source>
</evidence>
<evidence type="ECO:0000313" key="2">
    <source>
        <dbReference type="EMBL" id="KAG6943805.1"/>
    </source>
</evidence>
<proteinExistence type="predicted"/>
<sequence>MMTSTSLRPPARVASSLSPLIAKDSVLMFSGVLLPLGRTQCLRAARRLLHDSDDGAGSSASARKSKRHNSELTKSRQSPEVEETQAVEEAQEAPLPGPFCSLSSDLVVFHFCRNSASVESGSVKFRPAELACNRSFHS</sequence>
<feature type="compositionally biased region" description="Acidic residues" evidence="1">
    <location>
        <begin position="80"/>
        <end position="91"/>
    </location>
</feature>
<feature type="region of interest" description="Disordered" evidence="1">
    <location>
        <begin position="51"/>
        <end position="92"/>
    </location>
</feature>
<gene>
    <name evidence="2" type="ORF">JG688_00017424</name>
</gene>
<organism evidence="2 3">
    <name type="scientific">Phytophthora aleatoria</name>
    <dbReference type="NCBI Taxonomy" id="2496075"/>
    <lineage>
        <taxon>Eukaryota</taxon>
        <taxon>Sar</taxon>
        <taxon>Stramenopiles</taxon>
        <taxon>Oomycota</taxon>
        <taxon>Peronosporomycetes</taxon>
        <taxon>Peronosporales</taxon>
        <taxon>Peronosporaceae</taxon>
        <taxon>Phytophthora</taxon>
    </lineage>
</organism>
<feature type="compositionally biased region" description="Basic and acidic residues" evidence="1">
    <location>
        <begin position="68"/>
        <end position="79"/>
    </location>
</feature>
<keyword evidence="3" id="KW-1185">Reference proteome</keyword>
<comment type="caution">
    <text evidence="2">The sequence shown here is derived from an EMBL/GenBank/DDBJ whole genome shotgun (WGS) entry which is preliminary data.</text>
</comment>
<name>A0A8J5ICH3_9STRA</name>
<dbReference type="AlphaFoldDB" id="A0A8J5ICH3"/>
<reference evidence="2" key="1">
    <citation type="submission" date="2021-01" db="EMBL/GenBank/DDBJ databases">
        <title>Phytophthora aleatoria, a newly-described species from Pinus radiata is distinct from Phytophthora cactorum isolates based on comparative genomics.</title>
        <authorList>
            <person name="Mcdougal R."/>
            <person name="Panda P."/>
            <person name="Williams N."/>
            <person name="Studholme D.J."/>
        </authorList>
    </citation>
    <scope>NUCLEOTIDE SEQUENCE</scope>
    <source>
        <strain evidence="2">NZFS 4037</strain>
    </source>
</reference>